<organism evidence="2">
    <name type="scientific">marine sediment metagenome</name>
    <dbReference type="NCBI Taxonomy" id="412755"/>
    <lineage>
        <taxon>unclassified sequences</taxon>
        <taxon>metagenomes</taxon>
        <taxon>ecological metagenomes</taxon>
    </lineage>
</organism>
<protein>
    <recommendedName>
        <fullName evidence="1">HNH domain-containing protein</fullName>
    </recommendedName>
</protein>
<name>A0A0F8WLV0_9ZZZZ</name>
<feature type="domain" description="HNH" evidence="1">
    <location>
        <begin position="22"/>
        <end position="72"/>
    </location>
</feature>
<comment type="caution">
    <text evidence="2">The sequence shown here is derived from an EMBL/GenBank/DDBJ whole genome shotgun (WGS) entry which is preliminary data.</text>
</comment>
<dbReference type="Gene3D" id="1.10.30.50">
    <property type="match status" value="1"/>
</dbReference>
<sequence>MSEKPIYVPISLWEWNCQHDRCQCCGIKRNRTCLEPDWEQVGLETHHIVHRSQGGTDEACNLLCLGWRCHHQGAHNGHSKWSLTFQNLLWVKQHCGDGTWDLERLLKMWRGKHNTRTFTKGPPDKFTPAKLP</sequence>
<dbReference type="EMBL" id="LAZR01068654">
    <property type="protein sequence ID" value="KKK49230.1"/>
    <property type="molecule type" value="Genomic_DNA"/>
</dbReference>
<dbReference type="GO" id="GO:0003676">
    <property type="term" value="F:nucleic acid binding"/>
    <property type="evidence" value="ECO:0007669"/>
    <property type="project" value="InterPro"/>
</dbReference>
<dbReference type="InterPro" id="IPR003615">
    <property type="entry name" value="HNH_nuc"/>
</dbReference>
<evidence type="ECO:0000313" key="2">
    <source>
        <dbReference type="EMBL" id="KKK49230.1"/>
    </source>
</evidence>
<dbReference type="AlphaFoldDB" id="A0A0F8WLV0"/>
<dbReference type="CDD" id="cd00085">
    <property type="entry name" value="HNHc"/>
    <property type="match status" value="1"/>
</dbReference>
<evidence type="ECO:0000259" key="1">
    <source>
        <dbReference type="Pfam" id="PF01844"/>
    </source>
</evidence>
<accession>A0A0F8WLV0</accession>
<dbReference type="GO" id="GO:0004519">
    <property type="term" value="F:endonuclease activity"/>
    <property type="evidence" value="ECO:0007669"/>
    <property type="project" value="InterPro"/>
</dbReference>
<reference evidence="2" key="1">
    <citation type="journal article" date="2015" name="Nature">
        <title>Complex archaea that bridge the gap between prokaryotes and eukaryotes.</title>
        <authorList>
            <person name="Spang A."/>
            <person name="Saw J.H."/>
            <person name="Jorgensen S.L."/>
            <person name="Zaremba-Niedzwiedzka K."/>
            <person name="Martijn J."/>
            <person name="Lind A.E."/>
            <person name="van Eijk R."/>
            <person name="Schleper C."/>
            <person name="Guy L."/>
            <person name="Ettema T.J."/>
        </authorList>
    </citation>
    <scope>NUCLEOTIDE SEQUENCE</scope>
</reference>
<dbReference type="InterPro" id="IPR002711">
    <property type="entry name" value="HNH"/>
</dbReference>
<dbReference type="GO" id="GO:0008270">
    <property type="term" value="F:zinc ion binding"/>
    <property type="evidence" value="ECO:0007669"/>
    <property type="project" value="InterPro"/>
</dbReference>
<dbReference type="Pfam" id="PF01844">
    <property type="entry name" value="HNH"/>
    <property type="match status" value="1"/>
</dbReference>
<proteinExistence type="predicted"/>
<feature type="non-terminal residue" evidence="2">
    <location>
        <position position="132"/>
    </location>
</feature>
<gene>
    <name evidence="2" type="ORF">LCGC14_3137130</name>
</gene>